<accession>A0AAE0EEU7</accession>
<keyword evidence="7" id="KW-1185">Reference proteome</keyword>
<keyword evidence="1" id="KW-0813">Transport</keyword>
<feature type="region of interest" description="Disordered" evidence="5">
    <location>
        <begin position="22"/>
        <end position="66"/>
    </location>
</feature>
<proteinExistence type="predicted"/>
<dbReference type="GO" id="GO:0090110">
    <property type="term" value="P:COPII-coated vesicle cargo loading"/>
    <property type="evidence" value="ECO:0007669"/>
    <property type="project" value="TreeGrafter"/>
</dbReference>
<dbReference type="Gene3D" id="1.25.40.1030">
    <property type="match status" value="1"/>
</dbReference>
<dbReference type="GO" id="GO:0070971">
    <property type="term" value="C:endoplasmic reticulum exit site"/>
    <property type="evidence" value="ECO:0007669"/>
    <property type="project" value="TreeGrafter"/>
</dbReference>
<dbReference type="GO" id="GO:0005198">
    <property type="term" value="F:structural molecule activity"/>
    <property type="evidence" value="ECO:0007669"/>
    <property type="project" value="TreeGrafter"/>
</dbReference>
<comment type="caution">
    <text evidence="6">The sequence shown here is derived from an EMBL/GenBank/DDBJ whole genome shotgun (WGS) entry which is preliminary data.</text>
</comment>
<evidence type="ECO:0000256" key="4">
    <source>
        <dbReference type="ARBA" id="ARBA00022927"/>
    </source>
</evidence>
<dbReference type="GO" id="GO:0015031">
    <property type="term" value="P:protein transport"/>
    <property type="evidence" value="ECO:0007669"/>
    <property type="project" value="UniProtKB-KW"/>
</dbReference>
<evidence type="ECO:0000256" key="2">
    <source>
        <dbReference type="ARBA" id="ARBA00022574"/>
    </source>
</evidence>
<dbReference type="PANTHER" id="PTHR13923">
    <property type="entry name" value="SEC31-RELATED PROTEIN"/>
    <property type="match status" value="1"/>
</dbReference>
<evidence type="ECO:0000256" key="3">
    <source>
        <dbReference type="ARBA" id="ARBA00022737"/>
    </source>
</evidence>
<reference evidence="6" key="1">
    <citation type="journal article" date="2023" name="Plant J.">
        <title>Genome sequences and population genomics provide insights into the demographic history, inbreeding, and mutation load of two 'living fossil' tree species of Dipteronia.</title>
        <authorList>
            <person name="Feng Y."/>
            <person name="Comes H.P."/>
            <person name="Chen J."/>
            <person name="Zhu S."/>
            <person name="Lu R."/>
            <person name="Zhang X."/>
            <person name="Li P."/>
            <person name="Qiu J."/>
            <person name="Olsen K.M."/>
            <person name="Qiu Y."/>
        </authorList>
    </citation>
    <scope>NUCLEOTIDE SEQUENCE</scope>
    <source>
        <strain evidence="6">NBL</strain>
    </source>
</reference>
<organism evidence="6 7">
    <name type="scientific">Dipteronia sinensis</name>
    <dbReference type="NCBI Taxonomy" id="43782"/>
    <lineage>
        <taxon>Eukaryota</taxon>
        <taxon>Viridiplantae</taxon>
        <taxon>Streptophyta</taxon>
        <taxon>Embryophyta</taxon>
        <taxon>Tracheophyta</taxon>
        <taxon>Spermatophyta</taxon>
        <taxon>Magnoliopsida</taxon>
        <taxon>eudicotyledons</taxon>
        <taxon>Gunneridae</taxon>
        <taxon>Pentapetalae</taxon>
        <taxon>rosids</taxon>
        <taxon>malvids</taxon>
        <taxon>Sapindales</taxon>
        <taxon>Sapindaceae</taxon>
        <taxon>Hippocastanoideae</taxon>
        <taxon>Acereae</taxon>
        <taxon>Dipteronia</taxon>
    </lineage>
</organism>
<evidence type="ECO:0000313" key="6">
    <source>
        <dbReference type="EMBL" id="KAK3223870.1"/>
    </source>
</evidence>
<dbReference type="EMBL" id="JANJYJ010000003">
    <property type="protein sequence ID" value="KAK3223870.1"/>
    <property type="molecule type" value="Genomic_DNA"/>
</dbReference>
<dbReference type="InterPro" id="IPR040251">
    <property type="entry name" value="SEC31-like"/>
</dbReference>
<protein>
    <submittedName>
        <fullName evidence="6">Uncharacterized protein</fullName>
    </submittedName>
</protein>
<dbReference type="InterPro" id="IPR036322">
    <property type="entry name" value="WD40_repeat_dom_sf"/>
</dbReference>
<gene>
    <name evidence="6" type="ORF">Dsin_010895</name>
</gene>
<evidence type="ECO:0000313" key="7">
    <source>
        <dbReference type="Proteomes" id="UP001281410"/>
    </source>
</evidence>
<dbReference type="Proteomes" id="UP001281410">
    <property type="component" value="Unassembled WGS sequence"/>
</dbReference>
<evidence type="ECO:0000256" key="1">
    <source>
        <dbReference type="ARBA" id="ARBA00022448"/>
    </source>
</evidence>
<feature type="compositionally biased region" description="Acidic residues" evidence="5">
    <location>
        <begin position="57"/>
        <end position="66"/>
    </location>
</feature>
<keyword evidence="4" id="KW-0653">Protein transport</keyword>
<dbReference type="AlphaFoldDB" id="A0AAE0EEU7"/>
<feature type="compositionally biased region" description="Low complexity" evidence="5">
    <location>
        <begin position="25"/>
        <end position="40"/>
    </location>
</feature>
<dbReference type="SUPFAM" id="SSF50978">
    <property type="entry name" value="WD40 repeat-like"/>
    <property type="match status" value="1"/>
</dbReference>
<keyword evidence="2" id="KW-0853">WD repeat</keyword>
<dbReference type="GO" id="GO:0030127">
    <property type="term" value="C:COPII vesicle coat"/>
    <property type="evidence" value="ECO:0007669"/>
    <property type="project" value="TreeGrafter"/>
</dbReference>
<dbReference type="PANTHER" id="PTHR13923:SF11">
    <property type="entry name" value="SECRETORY 31, ISOFORM D"/>
    <property type="match status" value="1"/>
</dbReference>
<keyword evidence="3" id="KW-0677">Repeat</keyword>
<dbReference type="GO" id="GO:0007029">
    <property type="term" value="P:endoplasmic reticulum organization"/>
    <property type="evidence" value="ECO:0007669"/>
    <property type="project" value="TreeGrafter"/>
</dbReference>
<sequence length="227" mass="24938">MGHAGDKEVTIFANDNGEDFFNNLPSPKADTPASTAADTSVFESRVPNAQEMHEETDGLEESSDPSFDDSVQLIAHVGGAALWESTLDRYLKMNRSPYLKVVSVMVNNDLLSLVNTRPLKFWKETLALLCTVVWNFQATLTLRLIGCDDGTARVFDMYSRKCSRIISRKMHGASVTCLSLSEDHLIISGSSLGSITISGLFSDRKVATLRSTESTGLYHMPAVKNQI</sequence>
<name>A0AAE0EEU7_9ROSI</name>
<evidence type="ECO:0000256" key="5">
    <source>
        <dbReference type="SAM" id="MobiDB-lite"/>
    </source>
</evidence>